<evidence type="ECO:0000256" key="2">
    <source>
        <dbReference type="ARBA" id="ARBA00022448"/>
    </source>
</evidence>
<gene>
    <name evidence="11" type="ORF">FA869_13095</name>
</gene>
<keyword evidence="4 9" id="KW-0997">Cell inner membrane</keyword>
<evidence type="ECO:0000256" key="9">
    <source>
        <dbReference type="RuleBase" id="RU369079"/>
    </source>
</evidence>
<name>A0A4U0YGC8_9GAMM</name>
<dbReference type="Proteomes" id="UP000305198">
    <property type="component" value="Unassembled WGS sequence"/>
</dbReference>
<proteinExistence type="inferred from homology"/>
<keyword evidence="2 9" id="KW-0813">Transport</keyword>
<sequence length="202" mass="22933">MCPCQGQDPQAGAHTTFSAPGGLLPMLKSIYAHFDEHVETYLATVALTVFASLVIFQVVMRYVFNNPSVWSEEIARYALVWFVYLSGSYAVKYQRHVRFNVIVDLIGRKVPLAQRIIRLFVLVLWLAFLIFMLKLAVDMVDRQFTTGQRAPASQIPMYLVYLGLPLGLLLMSFRVLQHTTRAIIDIVRQPFAPIPPSQTEVD</sequence>
<dbReference type="InterPro" id="IPR007387">
    <property type="entry name" value="TRAP_DctQ"/>
</dbReference>
<protein>
    <recommendedName>
        <fullName evidence="9">TRAP transporter small permease protein</fullName>
    </recommendedName>
</protein>
<feature type="transmembrane region" description="Helical" evidence="9">
    <location>
        <begin position="116"/>
        <end position="137"/>
    </location>
</feature>
<evidence type="ECO:0000313" key="11">
    <source>
        <dbReference type="EMBL" id="TKA90972.1"/>
    </source>
</evidence>
<feature type="transmembrane region" description="Helical" evidence="9">
    <location>
        <begin position="157"/>
        <end position="176"/>
    </location>
</feature>
<dbReference type="GO" id="GO:0022857">
    <property type="term" value="F:transmembrane transporter activity"/>
    <property type="evidence" value="ECO:0007669"/>
    <property type="project" value="UniProtKB-UniRule"/>
</dbReference>
<dbReference type="EMBL" id="SWAV01000004">
    <property type="protein sequence ID" value="TKA90972.1"/>
    <property type="molecule type" value="Genomic_DNA"/>
</dbReference>
<evidence type="ECO:0000256" key="5">
    <source>
        <dbReference type="ARBA" id="ARBA00022692"/>
    </source>
</evidence>
<dbReference type="PANTHER" id="PTHR35011:SF2">
    <property type="entry name" value="2,3-DIKETO-L-GULONATE TRAP TRANSPORTER SMALL PERMEASE PROTEIN YIAM"/>
    <property type="match status" value="1"/>
</dbReference>
<evidence type="ECO:0000256" key="4">
    <source>
        <dbReference type="ARBA" id="ARBA00022519"/>
    </source>
</evidence>
<feature type="transmembrane region" description="Helical" evidence="9">
    <location>
        <begin position="74"/>
        <end position="91"/>
    </location>
</feature>
<dbReference type="GO" id="GO:0005886">
    <property type="term" value="C:plasma membrane"/>
    <property type="evidence" value="ECO:0007669"/>
    <property type="project" value="UniProtKB-SubCell"/>
</dbReference>
<keyword evidence="6 9" id="KW-1133">Transmembrane helix</keyword>
<evidence type="ECO:0000256" key="3">
    <source>
        <dbReference type="ARBA" id="ARBA00022475"/>
    </source>
</evidence>
<evidence type="ECO:0000313" key="12">
    <source>
        <dbReference type="Proteomes" id="UP000305198"/>
    </source>
</evidence>
<dbReference type="GO" id="GO:0015740">
    <property type="term" value="P:C4-dicarboxylate transport"/>
    <property type="evidence" value="ECO:0007669"/>
    <property type="project" value="TreeGrafter"/>
</dbReference>
<comment type="similarity">
    <text evidence="8 9">Belongs to the TRAP transporter small permease family.</text>
</comment>
<dbReference type="Pfam" id="PF04290">
    <property type="entry name" value="DctQ"/>
    <property type="match status" value="1"/>
</dbReference>
<evidence type="ECO:0000256" key="6">
    <source>
        <dbReference type="ARBA" id="ARBA00022989"/>
    </source>
</evidence>
<dbReference type="InterPro" id="IPR055348">
    <property type="entry name" value="DctQ"/>
</dbReference>
<keyword evidence="5 9" id="KW-0812">Transmembrane</keyword>
<dbReference type="AlphaFoldDB" id="A0A4U0YGC8"/>
<keyword evidence="3" id="KW-1003">Cell membrane</keyword>
<feature type="transmembrane region" description="Helical" evidence="9">
    <location>
        <begin position="41"/>
        <end position="62"/>
    </location>
</feature>
<reference evidence="11 12" key="1">
    <citation type="submission" date="2019-04" db="EMBL/GenBank/DDBJ databases">
        <title>Crypto-aerobic microbial life in anoxic (sulfidic) marine sediments.</title>
        <authorList>
            <person name="Bhattacharya S."/>
            <person name="Roy C."/>
            <person name="Mondal N."/>
            <person name="Sarkar J."/>
            <person name="Mandal S."/>
            <person name="Rameez M.J."/>
            <person name="Ghosh W."/>
        </authorList>
    </citation>
    <scope>NUCLEOTIDE SEQUENCE [LARGE SCALE GENOMIC DNA]</scope>
    <source>
        <strain evidence="11 12">SBBB</strain>
    </source>
</reference>
<organism evidence="11 12">
    <name type="scientific">Halopseudomonas bauzanensis</name>
    <dbReference type="NCBI Taxonomy" id="653930"/>
    <lineage>
        <taxon>Bacteria</taxon>
        <taxon>Pseudomonadati</taxon>
        <taxon>Pseudomonadota</taxon>
        <taxon>Gammaproteobacteria</taxon>
        <taxon>Pseudomonadales</taxon>
        <taxon>Pseudomonadaceae</taxon>
        <taxon>Halopseudomonas</taxon>
    </lineage>
</organism>
<comment type="function">
    <text evidence="9">Part of the tripartite ATP-independent periplasmic (TRAP) transport system.</text>
</comment>
<comment type="subunit">
    <text evidence="9">The complex comprises the extracytoplasmic solute receptor protein and the two transmembrane proteins.</text>
</comment>
<evidence type="ECO:0000256" key="7">
    <source>
        <dbReference type="ARBA" id="ARBA00023136"/>
    </source>
</evidence>
<feature type="domain" description="Tripartite ATP-independent periplasmic transporters DctQ component" evidence="10">
    <location>
        <begin position="52"/>
        <end position="182"/>
    </location>
</feature>
<evidence type="ECO:0000256" key="8">
    <source>
        <dbReference type="ARBA" id="ARBA00038436"/>
    </source>
</evidence>
<comment type="caution">
    <text evidence="11">The sequence shown here is derived from an EMBL/GenBank/DDBJ whole genome shotgun (WGS) entry which is preliminary data.</text>
</comment>
<dbReference type="PANTHER" id="PTHR35011">
    <property type="entry name" value="2,3-DIKETO-L-GULONATE TRAP TRANSPORTER SMALL PERMEASE PROTEIN YIAM"/>
    <property type="match status" value="1"/>
</dbReference>
<evidence type="ECO:0000259" key="10">
    <source>
        <dbReference type="Pfam" id="PF04290"/>
    </source>
</evidence>
<comment type="subcellular location">
    <subcellularLocation>
        <location evidence="1 9">Cell inner membrane</location>
        <topology evidence="1 9">Multi-pass membrane protein</topology>
    </subcellularLocation>
</comment>
<accession>A0A4U0YGC8</accession>
<evidence type="ECO:0000256" key="1">
    <source>
        <dbReference type="ARBA" id="ARBA00004429"/>
    </source>
</evidence>
<keyword evidence="7 9" id="KW-0472">Membrane</keyword>